<evidence type="ECO:0000256" key="2">
    <source>
        <dbReference type="ARBA" id="ARBA00010617"/>
    </source>
</evidence>
<dbReference type="GO" id="GO:0005506">
    <property type="term" value="F:iron ion binding"/>
    <property type="evidence" value="ECO:0007669"/>
    <property type="project" value="InterPro"/>
</dbReference>
<dbReference type="Gene3D" id="2.120.10.30">
    <property type="entry name" value="TolB, C-terminal domain"/>
    <property type="match status" value="2"/>
</dbReference>
<dbReference type="InterPro" id="IPR013328">
    <property type="entry name" value="6PGD_dom2"/>
</dbReference>
<dbReference type="GO" id="GO:0016616">
    <property type="term" value="F:oxidoreductase activity, acting on the CH-OH group of donors, NAD or NADP as acceptor"/>
    <property type="evidence" value="ECO:0007669"/>
    <property type="project" value="InterPro"/>
</dbReference>
<dbReference type="PRINTS" id="PR00465">
    <property type="entry name" value="EP450IV"/>
</dbReference>
<dbReference type="FunFam" id="1.10.630.10:FF:000090">
    <property type="entry name" value="Cytochrome P450 monooxygenase"/>
    <property type="match status" value="1"/>
</dbReference>
<feature type="domain" description="3-hydroxyacyl-CoA dehydrogenase NAD binding" evidence="8">
    <location>
        <begin position="560"/>
        <end position="732"/>
    </location>
</feature>
<evidence type="ECO:0000256" key="1">
    <source>
        <dbReference type="ARBA" id="ARBA00001971"/>
    </source>
</evidence>
<feature type="binding site" description="axial binding residue" evidence="6">
    <location>
        <position position="433"/>
    </location>
    <ligand>
        <name>heme</name>
        <dbReference type="ChEBI" id="CHEBI:30413"/>
    </ligand>
    <ligandPart>
        <name>Fe</name>
        <dbReference type="ChEBI" id="CHEBI:18248"/>
    </ligandPart>
</feature>
<dbReference type="InterPro" id="IPR011042">
    <property type="entry name" value="6-blade_b-propeller_TolB-like"/>
</dbReference>
<dbReference type="PANTHER" id="PTHR48075:SF3">
    <property type="entry name" value="3-HYDROXYACYL-COA DEHYDROGENASE"/>
    <property type="match status" value="1"/>
</dbReference>
<gene>
    <name evidence="9" type="ORF">NA57DRAFT_62472</name>
</gene>
<dbReference type="SUPFAM" id="SSF51735">
    <property type="entry name" value="NAD(P)-binding Rossmann-fold domains"/>
    <property type="match status" value="1"/>
</dbReference>
<dbReference type="InterPro" id="IPR006108">
    <property type="entry name" value="3HC_DH_C"/>
</dbReference>
<keyword evidence="4" id="KW-0560">Oxidoreductase</keyword>
<dbReference type="Gene3D" id="3.40.50.720">
    <property type="entry name" value="NAD(P)-binding Rossmann-like Domain"/>
    <property type="match status" value="1"/>
</dbReference>
<evidence type="ECO:0000313" key="9">
    <source>
        <dbReference type="EMBL" id="KAF2092465.1"/>
    </source>
</evidence>
<dbReference type="GO" id="GO:0020037">
    <property type="term" value="F:heme binding"/>
    <property type="evidence" value="ECO:0007669"/>
    <property type="project" value="InterPro"/>
</dbReference>
<reference evidence="9" key="1">
    <citation type="journal article" date="2020" name="Stud. Mycol.">
        <title>101 Dothideomycetes genomes: a test case for predicting lifestyles and emergence of pathogens.</title>
        <authorList>
            <person name="Haridas S."/>
            <person name="Albert R."/>
            <person name="Binder M."/>
            <person name="Bloem J."/>
            <person name="Labutti K."/>
            <person name="Salamov A."/>
            <person name="Andreopoulos B."/>
            <person name="Baker S."/>
            <person name="Barry K."/>
            <person name="Bills G."/>
            <person name="Bluhm B."/>
            <person name="Cannon C."/>
            <person name="Castanera R."/>
            <person name="Culley D."/>
            <person name="Daum C."/>
            <person name="Ezra D."/>
            <person name="Gonzalez J."/>
            <person name="Henrissat B."/>
            <person name="Kuo A."/>
            <person name="Liang C."/>
            <person name="Lipzen A."/>
            <person name="Lutzoni F."/>
            <person name="Magnuson J."/>
            <person name="Mondo S."/>
            <person name="Nolan M."/>
            <person name="Ohm R."/>
            <person name="Pangilinan J."/>
            <person name="Park H.-J."/>
            <person name="Ramirez L."/>
            <person name="Alfaro M."/>
            <person name="Sun H."/>
            <person name="Tritt A."/>
            <person name="Yoshinaga Y."/>
            <person name="Zwiers L.-H."/>
            <person name="Turgeon B."/>
            <person name="Goodwin S."/>
            <person name="Spatafora J."/>
            <person name="Crous P."/>
            <person name="Grigoriev I."/>
        </authorList>
    </citation>
    <scope>NUCLEOTIDE SEQUENCE</scope>
    <source>
        <strain evidence="9">CBS 133067</strain>
    </source>
</reference>
<dbReference type="InterPro" id="IPR036291">
    <property type="entry name" value="NAD(P)-bd_dom_sf"/>
</dbReference>
<dbReference type="GO" id="GO:0016705">
    <property type="term" value="F:oxidoreductase activity, acting on paired donors, with incorporation or reduction of molecular oxygen"/>
    <property type="evidence" value="ECO:0007669"/>
    <property type="project" value="InterPro"/>
</dbReference>
<dbReference type="InterPro" id="IPR000033">
    <property type="entry name" value="LDLR_classB_rpt"/>
</dbReference>
<dbReference type="EMBL" id="ML978146">
    <property type="protein sequence ID" value="KAF2092465.1"/>
    <property type="molecule type" value="Genomic_DNA"/>
</dbReference>
<dbReference type="InterPro" id="IPR002403">
    <property type="entry name" value="Cyt_P450_E_grp-IV"/>
</dbReference>
<evidence type="ECO:0000256" key="5">
    <source>
        <dbReference type="ARBA" id="ARBA00023004"/>
    </source>
</evidence>
<keyword evidence="5 6" id="KW-0408">Iron</keyword>
<dbReference type="PRINTS" id="PR00385">
    <property type="entry name" value="P450"/>
</dbReference>
<keyword evidence="3 6" id="KW-0479">Metal-binding</keyword>
<accession>A0A9P4I028</accession>
<evidence type="ECO:0000256" key="4">
    <source>
        <dbReference type="ARBA" id="ARBA00023002"/>
    </source>
</evidence>
<organism evidence="9 10">
    <name type="scientific">Rhizodiscina lignyota</name>
    <dbReference type="NCBI Taxonomy" id="1504668"/>
    <lineage>
        <taxon>Eukaryota</taxon>
        <taxon>Fungi</taxon>
        <taxon>Dikarya</taxon>
        <taxon>Ascomycota</taxon>
        <taxon>Pezizomycotina</taxon>
        <taxon>Dothideomycetes</taxon>
        <taxon>Pleosporomycetidae</taxon>
        <taxon>Aulographales</taxon>
        <taxon>Rhizodiscinaceae</taxon>
        <taxon>Rhizodiscina</taxon>
    </lineage>
</organism>
<sequence length="1163" mass="130018">METAENPNHRGVTIDKHTIRVPPGPEGLPFVGSFYEVFPDHLGNHQRMFETYGPVIKTTDMGRTTYLTNDPAIAAIAFEESPFFTKKINKDHPLYGIKHNEAGLFIADSDAPEWKITHKFITPAFTPKAIRHYTPLFYDTIREAFTVFDEFDERGEAFNVYPYMLKLGSQAIGKFALNLNLHHFDGTDAAIHPLVKTVADGLVLNKKVVSRGDWYSHLPFGDPAKLRETQKRLAELIMASASEVKASSTGDLPLQDAALQASCIVDYVQRAVDTQGNKVPKENVVPILAVVIGAGFATTSSLLSWLLYCCVTYPEMQERLLQEYIDHGIDENTEWGIDEVAELHFQENFVKEVQRLHNPSYQPGRTARVDCILPGGYKIPAEAVMIIALHHIHNNPEIWNNPHKFDPDRWDRDETKQRHKCAYIPFAHGGRMCIGFNFALTEVKTFLPKLIYRYKWEKASEDPVEYDPMFQLIRPMNLYVRAKRRTEWPEKSKAAEWSAQSLSSTPAQGGPARMALEHVTVNRPLTGFAVFCRDQQGPPSAVARPRRQRHRVPSYEGRPVVVLGGGVLGRRIACVWAAGGYDVRVRDPSAEQRTGAVHYFETSIAKFLKSEDAKYGAVKAFEDLETAVENAWLIIECVPEKLPLKISTFADLEKVAPKDAILCTNSSSYKSREMLEKVGPATAERICNMHYMMPPENRIVELMTDGQTEPEIFQFLSNRLTEVGMHPVVARKESTGFVINRLWAAIKRETLTILSEGVSVPPELDSVWIEMFSNGRAGPCAMMDAVGLDTVSFIEQHYMTERGLSGEKTVDFLKKYLDEGRLGAKSSKGGLYPPGYTTKAAGEPKSHHDDLHAPVLYFLDIGLANVPQEVFSKGRILVGAPDGRKPQTLVENEHFPDGIAISLPAGKLLWTSMGIPSKNDGSIRSCNLDGSDVKEIVPKGATHTPKQTYLDQVNQKLYFSDREGLRVMRCDLDGSNLETIICTGDWQDEKDATDQTKWCVGIAVSPESGKFYWTQKGPSKGSQGRIFRAGIDIPSGQDASTRTDIECLFQGLPEPIDLEIDEHTNTLFWTDRGELPLGNSLNKVAISKLKPVEGKTVSMPSKDYDIIARNLHEAIGLKLDEKNQHIYLTDLGGTVYRFDMDGSNRKKIYDGEGAYAGITLAYV</sequence>
<dbReference type="OrthoDB" id="5958943at2759"/>
<proteinExistence type="inferred from homology"/>
<dbReference type="PANTHER" id="PTHR48075">
    <property type="entry name" value="3-HYDROXYACYL-COA DEHYDROGENASE FAMILY PROTEIN"/>
    <property type="match status" value="1"/>
</dbReference>
<dbReference type="InterPro" id="IPR036396">
    <property type="entry name" value="Cyt_P450_sf"/>
</dbReference>
<dbReference type="SUPFAM" id="SSF101898">
    <property type="entry name" value="NHL repeat"/>
    <property type="match status" value="1"/>
</dbReference>
<evidence type="ECO:0000259" key="8">
    <source>
        <dbReference type="Pfam" id="PF02737"/>
    </source>
</evidence>
<protein>
    <submittedName>
        <fullName evidence="9">Cytochrome P450</fullName>
    </submittedName>
</protein>
<evidence type="ECO:0000259" key="7">
    <source>
        <dbReference type="Pfam" id="PF00725"/>
    </source>
</evidence>
<dbReference type="InterPro" id="IPR006176">
    <property type="entry name" value="3-OHacyl-CoA_DH_NAD-bd"/>
</dbReference>
<dbReference type="Proteomes" id="UP000799772">
    <property type="component" value="Unassembled WGS sequence"/>
</dbReference>
<dbReference type="Pfam" id="PF00067">
    <property type="entry name" value="p450"/>
    <property type="match status" value="1"/>
</dbReference>
<keyword evidence="6" id="KW-0349">Heme</keyword>
<comment type="cofactor">
    <cofactor evidence="1 6">
        <name>heme</name>
        <dbReference type="ChEBI" id="CHEBI:30413"/>
    </cofactor>
</comment>
<evidence type="ECO:0000256" key="3">
    <source>
        <dbReference type="ARBA" id="ARBA00022723"/>
    </source>
</evidence>
<dbReference type="GO" id="GO:0070403">
    <property type="term" value="F:NAD+ binding"/>
    <property type="evidence" value="ECO:0007669"/>
    <property type="project" value="InterPro"/>
</dbReference>
<dbReference type="Gene3D" id="1.10.630.10">
    <property type="entry name" value="Cytochrome P450"/>
    <property type="match status" value="1"/>
</dbReference>
<dbReference type="SMART" id="SM00135">
    <property type="entry name" value="LY"/>
    <property type="match status" value="4"/>
</dbReference>
<evidence type="ECO:0000313" key="10">
    <source>
        <dbReference type="Proteomes" id="UP000799772"/>
    </source>
</evidence>
<name>A0A9P4I028_9PEZI</name>
<feature type="domain" description="3-hydroxyacyl-CoA dehydrogenase C-terminal" evidence="7">
    <location>
        <begin position="736"/>
        <end position="830"/>
    </location>
</feature>
<dbReference type="Pfam" id="PF00725">
    <property type="entry name" value="3HCDH"/>
    <property type="match status" value="1"/>
</dbReference>
<dbReference type="AlphaFoldDB" id="A0A9P4I028"/>
<dbReference type="SUPFAM" id="SSF48264">
    <property type="entry name" value="Cytochrome P450"/>
    <property type="match status" value="1"/>
</dbReference>
<comment type="caution">
    <text evidence="9">The sequence shown here is derived from an EMBL/GenBank/DDBJ whole genome shotgun (WGS) entry which is preliminary data.</text>
</comment>
<dbReference type="InterPro" id="IPR001128">
    <property type="entry name" value="Cyt_P450"/>
</dbReference>
<dbReference type="InterPro" id="IPR008927">
    <property type="entry name" value="6-PGluconate_DH-like_C_sf"/>
</dbReference>
<dbReference type="Gene3D" id="1.10.1040.10">
    <property type="entry name" value="N-(1-d-carboxylethyl)-l-norvaline Dehydrogenase, domain 2"/>
    <property type="match status" value="1"/>
</dbReference>
<dbReference type="Pfam" id="PF02737">
    <property type="entry name" value="3HCDH_N"/>
    <property type="match status" value="1"/>
</dbReference>
<dbReference type="GO" id="GO:0006631">
    <property type="term" value="P:fatty acid metabolic process"/>
    <property type="evidence" value="ECO:0007669"/>
    <property type="project" value="InterPro"/>
</dbReference>
<evidence type="ECO:0000256" key="6">
    <source>
        <dbReference type="PIRSR" id="PIRSR602403-1"/>
    </source>
</evidence>
<dbReference type="CDD" id="cd00302">
    <property type="entry name" value="cytochrome_P450"/>
    <property type="match status" value="1"/>
</dbReference>
<keyword evidence="10" id="KW-1185">Reference proteome</keyword>
<comment type="similarity">
    <text evidence="2">Belongs to the cytochrome P450 family.</text>
</comment>
<dbReference type="GO" id="GO:0004497">
    <property type="term" value="F:monooxygenase activity"/>
    <property type="evidence" value="ECO:0007669"/>
    <property type="project" value="InterPro"/>
</dbReference>
<dbReference type="SUPFAM" id="SSF48179">
    <property type="entry name" value="6-phosphogluconate dehydrogenase C-terminal domain-like"/>
    <property type="match status" value="1"/>
</dbReference>